<proteinExistence type="predicted"/>
<feature type="region of interest" description="Disordered" evidence="1">
    <location>
        <begin position="375"/>
        <end position="401"/>
    </location>
</feature>
<dbReference type="OrthoDB" id="5594013at2759"/>
<reference evidence="3 4" key="1">
    <citation type="submission" date="2009-11" db="EMBL/GenBank/DDBJ databases">
        <title>Annotation of Allomyces macrogynus ATCC 38327.</title>
        <authorList>
            <consortium name="The Broad Institute Genome Sequencing Platform"/>
            <person name="Russ C."/>
            <person name="Cuomo C."/>
            <person name="Burger G."/>
            <person name="Gray M.W."/>
            <person name="Holland P.W.H."/>
            <person name="King N."/>
            <person name="Lang F.B.F."/>
            <person name="Roger A.J."/>
            <person name="Ruiz-Trillo I."/>
            <person name="Young S.K."/>
            <person name="Zeng Q."/>
            <person name="Gargeya S."/>
            <person name="Fitzgerald M."/>
            <person name="Haas B."/>
            <person name="Abouelleil A."/>
            <person name="Alvarado L."/>
            <person name="Arachchi H.M."/>
            <person name="Berlin A."/>
            <person name="Chapman S.B."/>
            <person name="Gearin G."/>
            <person name="Goldberg J."/>
            <person name="Griggs A."/>
            <person name="Gujja S."/>
            <person name="Hansen M."/>
            <person name="Heiman D."/>
            <person name="Howarth C."/>
            <person name="Larimer J."/>
            <person name="Lui A."/>
            <person name="MacDonald P.J.P."/>
            <person name="McCowen C."/>
            <person name="Montmayeur A."/>
            <person name="Murphy C."/>
            <person name="Neiman D."/>
            <person name="Pearson M."/>
            <person name="Priest M."/>
            <person name="Roberts A."/>
            <person name="Saif S."/>
            <person name="Shea T."/>
            <person name="Sisk P."/>
            <person name="Stolte C."/>
            <person name="Sykes S."/>
            <person name="Wortman J."/>
            <person name="Nusbaum C."/>
            <person name="Birren B."/>
        </authorList>
    </citation>
    <scope>NUCLEOTIDE SEQUENCE [LARGE SCALE GENOMIC DNA]</scope>
    <source>
        <strain evidence="3 4">ATCC 38327</strain>
    </source>
</reference>
<feature type="transmembrane region" description="Helical" evidence="2">
    <location>
        <begin position="42"/>
        <end position="62"/>
    </location>
</feature>
<dbReference type="Proteomes" id="UP000054350">
    <property type="component" value="Unassembled WGS sequence"/>
</dbReference>
<reference evidence="4" key="2">
    <citation type="submission" date="2009-11" db="EMBL/GenBank/DDBJ databases">
        <title>The Genome Sequence of Allomyces macrogynus strain ATCC 38327.</title>
        <authorList>
            <consortium name="The Broad Institute Genome Sequencing Platform"/>
            <person name="Russ C."/>
            <person name="Cuomo C."/>
            <person name="Shea T."/>
            <person name="Young S.K."/>
            <person name="Zeng Q."/>
            <person name="Koehrsen M."/>
            <person name="Haas B."/>
            <person name="Borodovsky M."/>
            <person name="Guigo R."/>
            <person name="Alvarado L."/>
            <person name="Berlin A."/>
            <person name="Borenstein D."/>
            <person name="Chen Z."/>
            <person name="Engels R."/>
            <person name="Freedman E."/>
            <person name="Gellesch M."/>
            <person name="Goldberg J."/>
            <person name="Griggs A."/>
            <person name="Gujja S."/>
            <person name="Heiman D."/>
            <person name="Hepburn T."/>
            <person name="Howarth C."/>
            <person name="Jen D."/>
            <person name="Larson L."/>
            <person name="Lewis B."/>
            <person name="Mehta T."/>
            <person name="Park D."/>
            <person name="Pearson M."/>
            <person name="Roberts A."/>
            <person name="Saif S."/>
            <person name="Shenoy N."/>
            <person name="Sisk P."/>
            <person name="Stolte C."/>
            <person name="Sykes S."/>
            <person name="Walk T."/>
            <person name="White J."/>
            <person name="Yandava C."/>
            <person name="Burger G."/>
            <person name="Gray M.W."/>
            <person name="Holland P.W.H."/>
            <person name="King N."/>
            <person name="Lang F.B.F."/>
            <person name="Roger A.J."/>
            <person name="Ruiz-Trillo I."/>
            <person name="Lander E."/>
            <person name="Nusbaum C."/>
        </authorList>
    </citation>
    <scope>NUCLEOTIDE SEQUENCE [LARGE SCALE GENOMIC DNA]</scope>
    <source>
        <strain evidence="4">ATCC 38327</strain>
    </source>
</reference>
<sequence>MAPEVRFPGIDEHAGQATAASTMDRDPTNATTTTAARWASQAMVFLTVVAFVCLGPILIFLFDPALPRPGAPDDLARVDPPADNYLAMTLAVTKSDLIRDVSVLTVSRIHPVGNYAAAPGSPVLRDDMELFINGNRFNLSANTLIRDLQVNLVHESNGLEMYPFDTHSLRFGLYAMAEHDRESLVMAMTANTTLSHNPFVPLAWSLTSKDPNMRMAAQLTSSPALTALGIHEVQITLSRWASTRAVSMAILTVMGLGTLVAFTTTLWYLLARRANQLPKAIAYHAALLFLLPVIRTSQPGIPRASTGTLVDPLVYYPSILLSAISFSSLVVAHLAQRYVEAKRRRNAAVRQLIEDQLRHRNARVFAIMDAASGPGRGGNDQFTRHGLPPLEGDTLGRNVPLPPPVGDTYAAVPRPGGGEAWEGYGGVVEEEYTEGPDPVWRGTAASPRPVGRMESGQ</sequence>
<keyword evidence="2" id="KW-1133">Transmembrane helix</keyword>
<organism evidence="3 4">
    <name type="scientific">Allomyces macrogynus (strain ATCC 38327)</name>
    <name type="common">Allomyces javanicus var. macrogynus</name>
    <dbReference type="NCBI Taxonomy" id="578462"/>
    <lineage>
        <taxon>Eukaryota</taxon>
        <taxon>Fungi</taxon>
        <taxon>Fungi incertae sedis</taxon>
        <taxon>Blastocladiomycota</taxon>
        <taxon>Blastocladiomycetes</taxon>
        <taxon>Blastocladiales</taxon>
        <taxon>Blastocladiaceae</taxon>
        <taxon>Allomyces</taxon>
    </lineage>
</organism>
<protein>
    <submittedName>
        <fullName evidence="3">Uncharacterized protein</fullName>
    </submittedName>
</protein>
<accession>A0A0L0SN70</accession>
<evidence type="ECO:0000313" key="4">
    <source>
        <dbReference type="Proteomes" id="UP000054350"/>
    </source>
</evidence>
<evidence type="ECO:0000256" key="1">
    <source>
        <dbReference type="SAM" id="MobiDB-lite"/>
    </source>
</evidence>
<feature type="transmembrane region" description="Helical" evidence="2">
    <location>
        <begin position="245"/>
        <end position="270"/>
    </location>
</feature>
<keyword evidence="2" id="KW-0812">Transmembrane</keyword>
<evidence type="ECO:0000256" key="2">
    <source>
        <dbReference type="SAM" id="Phobius"/>
    </source>
</evidence>
<dbReference type="VEuPathDB" id="FungiDB:AMAG_08904"/>
<dbReference type="AlphaFoldDB" id="A0A0L0SN70"/>
<feature type="transmembrane region" description="Helical" evidence="2">
    <location>
        <begin position="314"/>
        <end position="335"/>
    </location>
</feature>
<evidence type="ECO:0000313" key="3">
    <source>
        <dbReference type="EMBL" id="KNE63835.1"/>
    </source>
</evidence>
<keyword evidence="4" id="KW-1185">Reference proteome</keyword>
<feature type="region of interest" description="Disordered" evidence="1">
    <location>
        <begin position="432"/>
        <end position="457"/>
    </location>
</feature>
<keyword evidence="2" id="KW-0472">Membrane</keyword>
<dbReference type="EMBL" id="GG745343">
    <property type="protein sequence ID" value="KNE63835.1"/>
    <property type="molecule type" value="Genomic_DNA"/>
</dbReference>
<feature type="transmembrane region" description="Helical" evidence="2">
    <location>
        <begin position="277"/>
        <end position="294"/>
    </location>
</feature>
<name>A0A0L0SN70_ALLM3</name>
<gene>
    <name evidence="3" type="ORF">AMAG_08904</name>
</gene>